<evidence type="ECO:0000256" key="1">
    <source>
        <dbReference type="ARBA" id="ARBA00008031"/>
    </source>
</evidence>
<comment type="similarity">
    <text evidence="1 5">Belongs to the mandelate racemase/muconate lactonizing enzyme family.</text>
</comment>
<evidence type="ECO:0000256" key="4">
    <source>
        <dbReference type="ARBA" id="ARBA00023235"/>
    </source>
</evidence>
<dbReference type="PANTHER" id="PTHR48073:SF2">
    <property type="entry name" value="O-SUCCINYLBENZOATE SYNTHASE"/>
    <property type="match status" value="1"/>
</dbReference>
<reference evidence="8" key="1">
    <citation type="journal article" date="2019" name="Int. J. Syst. Evol. Microbiol.">
        <title>The Global Catalogue of Microorganisms (GCM) 10K type strain sequencing project: providing services to taxonomists for standard genome sequencing and annotation.</title>
        <authorList>
            <consortium name="The Broad Institute Genomics Platform"/>
            <consortium name="The Broad Institute Genome Sequencing Center for Infectious Disease"/>
            <person name="Wu L."/>
            <person name="Ma J."/>
        </authorList>
    </citation>
    <scope>NUCLEOTIDE SEQUENCE [LARGE SCALE GENOMIC DNA]</scope>
    <source>
        <strain evidence="8">CGMCC 4.7393</strain>
    </source>
</reference>
<evidence type="ECO:0000313" key="8">
    <source>
        <dbReference type="Proteomes" id="UP001596405"/>
    </source>
</evidence>
<dbReference type="SFLD" id="SFLDG00180">
    <property type="entry name" value="muconate_cycloisomerase"/>
    <property type="match status" value="1"/>
</dbReference>
<dbReference type="SFLD" id="SFLDF00009">
    <property type="entry name" value="o-succinylbenzoate_synthase"/>
    <property type="match status" value="1"/>
</dbReference>
<proteinExistence type="inferred from homology"/>
<dbReference type="InterPro" id="IPR034603">
    <property type="entry name" value="Dipeptide_epimerase"/>
</dbReference>
<dbReference type="Gene3D" id="3.30.390.10">
    <property type="entry name" value="Enolase-like, N-terminal domain"/>
    <property type="match status" value="1"/>
</dbReference>
<dbReference type="RefSeq" id="WP_066619240.1">
    <property type="nucleotide sequence ID" value="NZ_JBHSYQ010000003.1"/>
</dbReference>
<dbReference type="EMBL" id="JBHSYQ010000003">
    <property type="protein sequence ID" value="MFC6997505.1"/>
    <property type="molecule type" value="Genomic_DNA"/>
</dbReference>
<dbReference type="Pfam" id="PF02746">
    <property type="entry name" value="MR_MLE_N"/>
    <property type="match status" value="1"/>
</dbReference>
<dbReference type="Pfam" id="PF13378">
    <property type="entry name" value="MR_MLE_C"/>
    <property type="match status" value="1"/>
</dbReference>
<comment type="cofactor">
    <cofactor evidence="5">
        <name>Mg(2+)</name>
        <dbReference type="ChEBI" id="CHEBI:18420"/>
    </cofactor>
    <text evidence="5">Binds 1 Mg(2+) ion per subunit.</text>
</comment>
<protein>
    <recommendedName>
        <fullName evidence="5">Dipeptide epimerase</fullName>
        <ecNumber evidence="5">5.1.1.-</ecNumber>
    </recommendedName>
</protein>
<dbReference type="InterPro" id="IPR013342">
    <property type="entry name" value="Mandelate_racemase_C"/>
</dbReference>
<dbReference type="SFLD" id="SFLDS00001">
    <property type="entry name" value="Enolase"/>
    <property type="match status" value="1"/>
</dbReference>
<dbReference type="InterPro" id="IPR029017">
    <property type="entry name" value="Enolase-like_N"/>
</dbReference>
<keyword evidence="2 5" id="KW-0479">Metal-binding</keyword>
<dbReference type="Proteomes" id="UP001596405">
    <property type="component" value="Unassembled WGS sequence"/>
</dbReference>
<comment type="caution">
    <text evidence="7">The sequence shown here is derived from an EMBL/GenBank/DDBJ whole genome shotgun (WGS) entry which is preliminary data.</text>
</comment>
<keyword evidence="4 5" id="KW-0413">Isomerase</keyword>
<dbReference type="CDD" id="cd03319">
    <property type="entry name" value="L-Ala-DL-Glu_epimerase"/>
    <property type="match status" value="1"/>
</dbReference>
<dbReference type="PANTHER" id="PTHR48073">
    <property type="entry name" value="O-SUCCINYLBENZOATE SYNTHASE-RELATED"/>
    <property type="match status" value="1"/>
</dbReference>
<keyword evidence="3 5" id="KW-0460">Magnesium</keyword>
<dbReference type="InterPro" id="IPR036849">
    <property type="entry name" value="Enolase-like_C_sf"/>
</dbReference>
<name>A0ABW2DIM9_9BACT</name>
<keyword evidence="8" id="KW-1185">Reference proteome</keyword>
<feature type="domain" description="Mandelate racemase/muconate lactonizing enzyme C-terminal" evidence="6">
    <location>
        <begin position="139"/>
        <end position="235"/>
    </location>
</feature>
<sequence length="365" mass="40515">MKITHIDIYRFSIKMEPFTIATGTMTATQNVLIRVHTDQGLYGVGECSAFPVVVGETQETCLAMAKDFAKIWKGKDASDIPGRLHELNLYTAYNPTAKSAFDMALYDLAAKAANQPLYQYLGGSKRSIETDITIGISSPEEMATQAKEFKSKGASMIKVKLGKGVNEDLERIRAIRQAVGPEIKLRLDANQGWEFDEAGYAFQAMEELDIQFCEQPMRTWYDDYLPELVQKSPVKIMADESCYHHHDARKLIAKGATDYLNIKFAKSGGIAEAQRIADIAEKNNTPCMIGCMLESRLALSANLHFAYANPTLQFFDLDSCMTGPLEDPVVGGVSYNGFLMEMEDQIGIGADVDEAFLKNCEKFTV</sequence>
<dbReference type="EC" id="5.1.1.-" evidence="5"/>
<dbReference type="SUPFAM" id="SSF51604">
    <property type="entry name" value="Enolase C-terminal domain-like"/>
    <property type="match status" value="1"/>
</dbReference>
<accession>A0ABW2DIM9</accession>
<gene>
    <name evidence="7" type="ORF">ACFQHR_07710</name>
</gene>
<dbReference type="InterPro" id="IPR029065">
    <property type="entry name" value="Enolase_C-like"/>
</dbReference>
<evidence type="ECO:0000259" key="6">
    <source>
        <dbReference type="SMART" id="SM00922"/>
    </source>
</evidence>
<evidence type="ECO:0000256" key="2">
    <source>
        <dbReference type="ARBA" id="ARBA00022723"/>
    </source>
</evidence>
<evidence type="ECO:0000256" key="3">
    <source>
        <dbReference type="ARBA" id="ARBA00022842"/>
    </source>
</evidence>
<dbReference type="InterPro" id="IPR013341">
    <property type="entry name" value="Mandelate_racemase_N_dom"/>
</dbReference>
<evidence type="ECO:0000256" key="5">
    <source>
        <dbReference type="RuleBase" id="RU366006"/>
    </source>
</evidence>
<dbReference type="SMART" id="SM00922">
    <property type="entry name" value="MR_MLE"/>
    <property type="match status" value="1"/>
</dbReference>
<dbReference type="SUPFAM" id="SSF54826">
    <property type="entry name" value="Enolase N-terminal domain-like"/>
    <property type="match status" value="1"/>
</dbReference>
<evidence type="ECO:0000313" key="7">
    <source>
        <dbReference type="EMBL" id="MFC6997505.1"/>
    </source>
</evidence>
<dbReference type="Gene3D" id="3.20.20.120">
    <property type="entry name" value="Enolase-like C-terminal domain"/>
    <property type="match status" value="1"/>
</dbReference>
<organism evidence="7 8">
    <name type="scientific">Rufibacter roseus</name>
    <dbReference type="NCBI Taxonomy" id="1567108"/>
    <lineage>
        <taxon>Bacteria</taxon>
        <taxon>Pseudomonadati</taxon>
        <taxon>Bacteroidota</taxon>
        <taxon>Cytophagia</taxon>
        <taxon>Cytophagales</taxon>
        <taxon>Hymenobacteraceae</taxon>
        <taxon>Rufibacter</taxon>
    </lineage>
</organism>